<dbReference type="AlphaFoldDB" id="A0A1L5NPL0"/>
<feature type="region of interest" description="Disordered" evidence="1">
    <location>
        <begin position="39"/>
        <end position="62"/>
    </location>
</feature>
<evidence type="ECO:0000313" key="2">
    <source>
        <dbReference type="EMBL" id="APO69840.1"/>
    </source>
</evidence>
<keyword evidence="2" id="KW-0614">Plasmid</keyword>
<evidence type="ECO:0000256" key="1">
    <source>
        <dbReference type="SAM" id="MobiDB-lite"/>
    </source>
</evidence>
<protein>
    <recommendedName>
        <fullName evidence="4">IS3 family insertion sequence transposase domain-containing protein</fullName>
    </recommendedName>
</protein>
<sequence length="144" mass="16092">MLRPSPRIVMRHQPLRVTSSRHVGWRVQHAETAWRANAHSEIDQTKRRKGCTGKQLLPSRAPHGYEPVAQTMDATDIKARELPSRGCCAAALYNEERPHGAIGNKPPISLMKGRRNQPASLNEAGKLHLPVVQRLGAVHREHTV</sequence>
<accession>A0A1L5NPL0</accession>
<name>A0A1L5NPL0_9HYPH</name>
<dbReference type="Proteomes" id="UP000184749">
    <property type="component" value="Plasmid pRgalIE4872a"/>
</dbReference>
<evidence type="ECO:0008006" key="4">
    <source>
        <dbReference type="Google" id="ProtNLM"/>
    </source>
</evidence>
<dbReference type="EMBL" id="CP017102">
    <property type="protein sequence ID" value="APO69840.1"/>
    <property type="molecule type" value="Genomic_DNA"/>
</dbReference>
<organism evidence="2 3">
    <name type="scientific">Rhizobium gallicum</name>
    <dbReference type="NCBI Taxonomy" id="56730"/>
    <lineage>
        <taxon>Bacteria</taxon>
        <taxon>Pseudomonadati</taxon>
        <taxon>Pseudomonadota</taxon>
        <taxon>Alphaproteobacteria</taxon>
        <taxon>Hyphomicrobiales</taxon>
        <taxon>Rhizobiaceae</taxon>
        <taxon>Rhizobium/Agrobacterium group</taxon>
        <taxon>Rhizobium</taxon>
    </lineage>
</organism>
<proteinExistence type="predicted"/>
<geneLocation type="plasmid" evidence="3">
    <name>prgalie4872a</name>
</geneLocation>
<evidence type="ECO:0000313" key="3">
    <source>
        <dbReference type="Proteomes" id="UP000184749"/>
    </source>
</evidence>
<reference evidence="2 3" key="1">
    <citation type="submission" date="2016-09" db="EMBL/GenBank/DDBJ databases">
        <title>The complete genome sequences of Rhizobium gallicum, symbiovars gallicum and phaseoli, symbionts associated to common bean (Phaseolus vulgaris).</title>
        <authorList>
            <person name="Bustos P."/>
            <person name="Santamaria R.I."/>
            <person name="Perez-Carrascal O.M."/>
            <person name="Juarez S."/>
            <person name="Lozano L."/>
            <person name="Martinez-Flores I."/>
            <person name="Martinez-Romero E."/>
            <person name="Cevallos M."/>
            <person name="Romero D."/>
            <person name="Davila G."/>
            <person name="Gonzalez V."/>
        </authorList>
    </citation>
    <scope>NUCLEOTIDE SEQUENCE [LARGE SCALE GENOMIC DNA]</scope>
    <source>
        <strain evidence="2 3">IE4872</strain>
        <plasmid evidence="3">prgalie4872a</plasmid>
    </source>
</reference>
<gene>
    <name evidence="2" type="ORF">IE4872_PA00094</name>
</gene>